<sequence length="248" mass="27888">MSIIQNQTNTKSILASALHNVTMSSIDFLNNFINPARVLAEEPQIENRHFITRIEDEIDDLGVAEKFYVTTSQGAKRAVKGYVLNMEQMTLVGMRESKSVRRAVLQKLKALNKPIIALDDPEFLRSTLLSYTEKVLERDCQIAKMKPDVAALERIAKSDGAMCVTDAAKQLQLRPKELFDFLSGNKWIYRRLGSPWIGYQDKIQQGLIEHKVTMITRNDGIDETKTQVRITPKGIAKLAKLLSVGVAA</sequence>
<reference evidence="2 3" key="1">
    <citation type="submission" date="2023-04" db="EMBL/GenBank/DDBJ databases">
        <title>Genome dynamics across the evolutionary transition to endosymbiosis.</title>
        <authorList>
            <person name="Siozios S."/>
            <person name="Nadal-Jimenez P."/>
            <person name="Azagi T."/>
            <person name="Sprong H."/>
            <person name="Frost C.L."/>
            <person name="Parratt S.R."/>
            <person name="Taylor G."/>
            <person name="Brettell L."/>
            <person name="Lew K.C."/>
            <person name="Croft L."/>
            <person name="King K.C."/>
            <person name="Brockhurst M.A."/>
            <person name="Hypsa V."/>
            <person name="Novakova E."/>
            <person name="Darby A.C."/>
            <person name="Hurst G.D.D."/>
        </authorList>
    </citation>
    <scope>NUCLEOTIDE SEQUENCE [LARGE SCALE GENOMIC DNA]</scope>
    <source>
        <strain evidence="3">aApi_AU</strain>
        <plasmid evidence="2 3">paApi_AU2</plasmid>
    </source>
</reference>
<keyword evidence="3" id="KW-1185">Reference proteome</keyword>
<gene>
    <name evidence="2" type="ORF">QG404_01055</name>
</gene>
<accession>A0ABY8P1T5</accession>
<dbReference type="InterPro" id="IPR005039">
    <property type="entry name" value="Ant_C"/>
</dbReference>
<feature type="domain" description="Antirepressor protein C-terminal" evidence="1">
    <location>
        <begin position="140"/>
        <end position="242"/>
    </location>
</feature>
<dbReference type="Proteomes" id="UP001231859">
    <property type="component" value="Plasmid paApi_AU2"/>
</dbReference>
<dbReference type="Pfam" id="PF03374">
    <property type="entry name" value="ANT"/>
    <property type="match status" value="1"/>
</dbReference>
<evidence type="ECO:0000313" key="2">
    <source>
        <dbReference type="EMBL" id="WGO82354.1"/>
    </source>
</evidence>
<proteinExistence type="predicted"/>
<name>A0ABY8P1T5_9GAMM</name>
<keyword evidence="2" id="KW-0614">Plasmid</keyword>
<geneLocation type="plasmid" evidence="2 3">
    <name>paApi_AU2</name>
</geneLocation>
<protein>
    <submittedName>
        <fullName evidence="2">Phage antirepressor KilAC domain-containing protein</fullName>
    </submittedName>
</protein>
<organism evidence="2 3">
    <name type="scientific">Arsenophonus apicola</name>
    <dbReference type="NCBI Taxonomy" id="2879119"/>
    <lineage>
        <taxon>Bacteria</taxon>
        <taxon>Pseudomonadati</taxon>
        <taxon>Pseudomonadota</taxon>
        <taxon>Gammaproteobacteria</taxon>
        <taxon>Enterobacterales</taxon>
        <taxon>Morganellaceae</taxon>
        <taxon>Arsenophonus</taxon>
    </lineage>
</organism>
<evidence type="ECO:0000313" key="3">
    <source>
        <dbReference type="Proteomes" id="UP001231859"/>
    </source>
</evidence>
<dbReference type="EMBL" id="CP123758">
    <property type="protein sequence ID" value="WGO82354.1"/>
    <property type="molecule type" value="Genomic_DNA"/>
</dbReference>
<evidence type="ECO:0000259" key="1">
    <source>
        <dbReference type="Pfam" id="PF03374"/>
    </source>
</evidence>